<keyword evidence="3" id="KW-0997">Cell inner membrane</keyword>
<feature type="transmembrane region" description="Helical" evidence="7">
    <location>
        <begin position="359"/>
        <end position="385"/>
    </location>
</feature>
<keyword evidence="2" id="KW-1003">Cell membrane</keyword>
<dbReference type="PANTHER" id="PTHR33362:SF7">
    <property type="entry name" value="SLL1103 PROTEIN"/>
    <property type="match status" value="1"/>
</dbReference>
<feature type="transmembrane region" description="Helical" evidence="7">
    <location>
        <begin position="263"/>
        <end position="281"/>
    </location>
</feature>
<comment type="subcellular location">
    <subcellularLocation>
        <location evidence="1">Cell inner membrane</location>
        <topology evidence="1">Multi-pass membrane protein</topology>
    </subcellularLocation>
</comment>
<feature type="transmembrane region" description="Helical" evidence="7">
    <location>
        <begin position="71"/>
        <end position="89"/>
    </location>
</feature>
<dbReference type="NCBIfam" id="TIGR00786">
    <property type="entry name" value="dctM"/>
    <property type="match status" value="1"/>
</dbReference>
<evidence type="ECO:0000256" key="4">
    <source>
        <dbReference type="ARBA" id="ARBA00022692"/>
    </source>
</evidence>
<evidence type="ECO:0000256" key="1">
    <source>
        <dbReference type="ARBA" id="ARBA00004429"/>
    </source>
</evidence>
<dbReference type="PIRSF" id="PIRSF006066">
    <property type="entry name" value="HI0050"/>
    <property type="match status" value="1"/>
</dbReference>
<sequence length="444" mass="47441">MTGVVMFCAALALLVVGYPVAFTFGSVSIFFGIIAAIVYLGGDATPALVAGEFFQMFSMMPFRIYAIMKNTILIAVPLFIFMGILLQRSDLAERLLESMGSLFGRVRGGLAVSTVLVGTLLAASTGVVGASVVAMGVISLPVMLKYGYAKRLATGTICASGTLGQIIPPSIVLIILGDVFQQPVGDLFRAAVGPGLMLVACYIAYILVISLIDRRVAPPMPKDEDLSRGQSLGRALFAIIPPLTLIVMVLGSIFAGIATPTESAAVGCIGAMVLAALYRKLSWQVVEESALETVKISAMVFAILIGATAFSMVFVYSGADYLVEDVLTNLPGQKWTFLLLSMLVIMALGFFIDFIEISYIVVPILLPIATIVGLDPLWFAILIAMNLQTSFLTPPFGFSLFYLKGVCPPDVRTLDLYRGVIPFITLQIIVLLSLIAFPGFYGFS</sequence>
<feature type="transmembrane region" description="Helical" evidence="7">
    <location>
        <begin position="335"/>
        <end position="352"/>
    </location>
</feature>
<feature type="transmembrane region" description="Helical" evidence="7">
    <location>
        <begin position="232"/>
        <end position="257"/>
    </location>
</feature>
<evidence type="ECO:0000256" key="5">
    <source>
        <dbReference type="ARBA" id="ARBA00022989"/>
    </source>
</evidence>
<dbReference type="Proteomes" id="UP000830055">
    <property type="component" value="Chromosome"/>
</dbReference>
<feature type="transmembrane region" description="Helical" evidence="7">
    <location>
        <begin position="27"/>
        <end position="50"/>
    </location>
</feature>
<keyword evidence="4 7" id="KW-0812">Transmembrane</keyword>
<name>A0ABM7WCQ2_9BACT</name>
<evidence type="ECO:0000313" key="9">
    <source>
        <dbReference type="EMBL" id="BDD88748.1"/>
    </source>
</evidence>
<proteinExistence type="predicted"/>
<keyword evidence="6 7" id="KW-0472">Membrane</keyword>
<dbReference type="EMBL" id="AP025516">
    <property type="protein sequence ID" value="BDD88748.1"/>
    <property type="molecule type" value="Genomic_DNA"/>
</dbReference>
<organism evidence="9 10">
    <name type="scientific">Desulfofustis limnaeus</name>
    <dbReference type="NCBI Taxonomy" id="2740163"/>
    <lineage>
        <taxon>Bacteria</taxon>
        <taxon>Pseudomonadati</taxon>
        <taxon>Thermodesulfobacteriota</taxon>
        <taxon>Desulfobulbia</taxon>
        <taxon>Desulfobulbales</taxon>
        <taxon>Desulfocapsaceae</taxon>
        <taxon>Desulfofustis</taxon>
    </lineage>
</organism>
<evidence type="ECO:0000256" key="3">
    <source>
        <dbReference type="ARBA" id="ARBA00022519"/>
    </source>
</evidence>
<feature type="transmembrane region" description="Helical" evidence="7">
    <location>
        <begin position="293"/>
        <end position="315"/>
    </location>
</feature>
<feature type="transmembrane region" description="Helical" evidence="7">
    <location>
        <begin position="188"/>
        <end position="212"/>
    </location>
</feature>
<dbReference type="Pfam" id="PF06808">
    <property type="entry name" value="DctM"/>
    <property type="match status" value="1"/>
</dbReference>
<feature type="transmembrane region" description="Helical" evidence="7">
    <location>
        <begin position="109"/>
        <end position="140"/>
    </location>
</feature>
<evidence type="ECO:0000256" key="2">
    <source>
        <dbReference type="ARBA" id="ARBA00022475"/>
    </source>
</evidence>
<protein>
    <submittedName>
        <fullName evidence="9">C4-dicarboxylate ABC transporter</fullName>
    </submittedName>
</protein>
<dbReference type="InterPro" id="IPR010656">
    <property type="entry name" value="DctM"/>
</dbReference>
<evidence type="ECO:0000256" key="7">
    <source>
        <dbReference type="SAM" id="Phobius"/>
    </source>
</evidence>
<accession>A0ABM7WCQ2</accession>
<feature type="transmembrane region" description="Helical" evidence="7">
    <location>
        <begin position="152"/>
        <end position="176"/>
    </location>
</feature>
<dbReference type="InterPro" id="IPR004681">
    <property type="entry name" value="TRAP_DctM"/>
</dbReference>
<keyword evidence="5 7" id="KW-1133">Transmembrane helix</keyword>
<keyword evidence="10" id="KW-1185">Reference proteome</keyword>
<gene>
    <name evidence="9" type="ORF">DPPLL_31130</name>
</gene>
<dbReference type="PANTHER" id="PTHR33362">
    <property type="entry name" value="SIALIC ACID TRAP TRANSPORTER PERMEASE PROTEIN SIAT-RELATED"/>
    <property type="match status" value="1"/>
</dbReference>
<dbReference type="RefSeq" id="WP_284152083.1">
    <property type="nucleotide sequence ID" value="NZ_AP025516.1"/>
</dbReference>
<evidence type="ECO:0000313" key="10">
    <source>
        <dbReference type="Proteomes" id="UP000830055"/>
    </source>
</evidence>
<reference evidence="9 10" key="1">
    <citation type="submission" date="2022-01" db="EMBL/GenBank/DDBJ databases">
        <title>Desulfofustis limnae sp. nov., a novel mesophilic sulfate-reducing bacterium isolated from marsh soil.</title>
        <authorList>
            <person name="Watanabe M."/>
            <person name="Takahashi A."/>
            <person name="Kojima H."/>
            <person name="Fukui M."/>
        </authorList>
    </citation>
    <scope>NUCLEOTIDE SEQUENCE [LARGE SCALE GENOMIC DNA]</scope>
    <source>
        <strain evidence="9 10">PPLL</strain>
    </source>
</reference>
<evidence type="ECO:0000256" key="6">
    <source>
        <dbReference type="ARBA" id="ARBA00023136"/>
    </source>
</evidence>
<evidence type="ECO:0000259" key="8">
    <source>
        <dbReference type="Pfam" id="PF06808"/>
    </source>
</evidence>
<feature type="domain" description="TRAP C4-dicarboxylate transport system permease DctM subunit" evidence="8">
    <location>
        <begin position="7"/>
        <end position="439"/>
    </location>
</feature>
<feature type="transmembrane region" description="Helical" evidence="7">
    <location>
        <begin position="420"/>
        <end position="443"/>
    </location>
</feature>